<dbReference type="AlphaFoldDB" id="F9FFR1"/>
<gene>
    <name evidence="2" type="ORF">FOXB_05240</name>
</gene>
<evidence type="ECO:0000313" key="2">
    <source>
        <dbReference type="EMBL" id="EGU84283.1"/>
    </source>
</evidence>
<sequence length="22" mass="2356">MPMNNTGQNKVSPSTSSTHTVH</sequence>
<proteinExistence type="predicted"/>
<feature type="compositionally biased region" description="Low complexity" evidence="1">
    <location>
        <begin position="11"/>
        <end position="22"/>
    </location>
</feature>
<name>F9FFR1_FUSOF</name>
<protein>
    <submittedName>
        <fullName evidence="2">Uncharacterized protein</fullName>
    </submittedName>
</protein>
<dbReference type="EMBL" id="AFQF01001689">
    <property type="protein sequence ID" value="EGU84283.1"/>
    <property type="molecule type" value="Genomic_DNA"/>
</dbReference>
<accession>F9FFR1</accession>
<evidence type="ECO:0000256" key="1">
    <source>
        <dbReference type="SAM" id="MobiDB-lite"/>
    </source>
</evidence>
<comment type="caution">
    <text evidence="2">The sequence shown here is derived from an EMBL/GenBank/DDBJ whole genome shotgun (WGS) entry which is preliminary data.</text>
</comment>
<feature type="region of interest" description="Disordered" evidence="1">
    <location>
        <begin position="1"/>
        <end position="22"/>
    </location>
</feature>
<organism evidence="2">
    <name type="scientific">Fusarium oxysporum (strain Fo5176)</name>
    <name type="common">Fusarium vascular wilt</name>
    <dbReference type="NCBI Taxonomy" id="660025"/>
    <lineage>
        <taxon>Eukaryota</taxon>
        <taxon>Fungi</taxon>
        <taxon>Dikarya</taxon>
        <taxon>Ascomycota</taxon>
        <taxon>Pezizomycotina</taxon>
        <taxon>Sordariomycetes</taxon>
        <taxon>Hypocreomycetidae</taxon>
        <taxon>Hypocreales</taxon>
        <taxon>Nectriaceae</taxon>
        <taxon>Fusarium</taxon>
        <taxon>Fusarium oxysporum species complex</taxon>
    </lineage>
</organism>
<reference evidence="2" key="1">
    <citation type="journal article" date="2012" name="Mol. Plant Microbe Interact.">
        <title>A highly conserved effector in Fusarium oxysporum is required for full virulence on Arabidopsis.</title>
        <authorList>
            <person name="Thatcher L.F."/>
            <person name="Gardiner D.M."/>
            <person name="Kazan K."/>
            <person name="Manners J."/>
        </authorList>
    </citation>
    <scope>NUCLEOTIDE SEQUENCE [LARGE SCALE GENOMIC DNA]</scope>
    <source>
        <strain evidence="2">Fo5176</strain>
    </source>
</reference>
<feature type="compositionally biased region" description="Polar residues" evidence="1">
    <location>
        <begin position="1"/>
        <end position="10"/>
    </location>
</feature>